<reference evidence="1 2" key="1">
    <citation type="submission" date="2023-05" db="EMBL/GenBank/DDBJ databases">
        <title>Novel species of genus Flectobacillus isolated from stream in China.</title>
        <authorList>
            <person name="Lu H."/>
        </authorList>
    </citation>
    <scope>NUCLEOTIDE SEQUENCE [LARGE SCALE GENOMIC DNA]</scope>
    <source>
        <strain evidence="1 2">DC10W</strain>
    </source>
</reference>
<comment type="caution">
    <text evidence="1">The sequence shown here is derived from an EMBL/GenBank/DDBJ whole genome shotgun (WGS) entry which is preliminary data.</text>
</comment>
<evidence type="ECO:0000313" key="1">
    <source>
        <dbReference type="EMBL" id="MDI9862777.1"/>
    </source>
</evidence>
<sequence length="163" mass="19746">MKIKRLIITGNQYDFFYDEHITMWRVIESPNFIDGQVIDFEIDLSNFMNQLDWNEVESFIALLKKNNSWYRDRIEDAKEVLKSLYKAINKGGYDKDFFEHVEFNLSGIDFKGRCKNINLNHTFEYDYFFFPQYSKDPYRDMGSFVWRANFRDNLLLGVYCDRI</sequence>
<dbReference type="RefSeq" id="WP_283368140.1">
    <property type="nucleotide sequence ID" value="NZ_JASHID010000001.1"/>
</dbReference>
<keyword evidence="2" id="KW-1185">Reference proteome</keyword>
<protein>
    <submittedName>
        <fullName evidence="1">Uncharacterized protein</fullName>
    </submittedName>
</protein>
<dbReference type="Proteomes" id="UP001236569">
    <property type="component" value="Unassembled WGS sequence"/>
</dbReference>
<gene>
    <name evidence="1" type="ORF">QM480_00470</name>
</gene>
<organism evidence="1 2">
    <name type="scientific">Flectobacillus longus</name>
    <dbReference type="NCBI Taxonomy" id="2984207"/>
    <lineage>
        <taxon>Bacteria</taxon>
        <taxon>Pseudomonadati</taxon>
        <taxon>Bacteroidota</taxon>
        <taxon>Cytophagia</taxon>
        <taxon>Cytophagales</taxon>
        <taxon>Flectobacillaceae</taxon>
        <taxon>Flectobacillus</taxon>
    </lineage>
</organism>
<dbReference type="EMBL" id="JASHID010000001">
    <property type="protein sequence ID" value="MDI9862777.1"/>
    <property type="molecule type" value="Genomic_DNA"/>
</dbReference>
<accession>A0ABT6YGQ3</accession>
<name>A0ABT6YGQ3_9BACT</name>
<evidence type="ECO:0000313" key="2">
    <source>
        <dbReference type="Proteomes" id="UP001236569"/>
    </source>
</evidence>
<proteinExistence type="predicted"/>